<dbReference type="RefSeq" id="XP_026233249.1">
    <property type="nucleotide sequence ID" value="XM_026377464.1"/>
</dbReference>
<dbReference type="OrthoDB" id="9908139at2759"/>
<dbReference type="STRING" id="64144.ENSATEP00000010770"/>
<organism evidence="7 8">
    <name type="scientific">Anabas testudineus</name>
    <name type="common">Climbing perch</name>
    <name type="synonym">Anthias testudineus</name>
    <dbReference type="NCBI Taxonomy" id="64144"/>
    <lineage>
        <taxon>Eukaryota</taxon>
        <taxon>Metazoa</taxon>
        <taxon>Chordata</taxon>
        <taxon>Craniata</taxon>
        <taxon>Vertebrata</taxon>
        <taxon>Euteleostomi</taxon>
        <taxon>Actinopterygii</taxon>
        <taxon>Neopterygii</taxon>
        <taxon>Teleostei</taxon>
        <taxon>Neoteleostei</taxon>
        <taxon>Acanthomorphata</taxon>
        <taxon>Anabantaria</taxon>
        <taxon>Anabantiformes</taxon>
        <taxon>Anabantoidei</taxon>
        <taxon>Anabantidae</taxon>
        <taxon>Anabas</taxon>
    </lineage>
</organism>
<keyword evidence="2 4" id="KW-0862">Zinc</keyword>
<feature type="compositionally biased region" description="Low complexity" evidence="5">
    <location>
        <begin position="294"/>
        <end position="303"/>
    </location>
</feature>
<reference evidence="7" key="1">
    <citation type="submission" date="2021-04" db="EMBL/GenBank/DDBJ databases">
        <authorList>
            <consortium name="Wellcome Sanger Institute Data Sharing"/>
        </authorList>
    </citation>
    <scope>NUCLEOTIDE SEQUENCE [LARGE SCALE GENOMIC DNA]</scope>
</reference>
<feature type="region of interest" description="Disordered" evidence="5">
    <location>
        <begin position="72"/>
        <end position="129"/>
    </location>
</feature>
<dbReference type="CDD" id="cd08368">
    <property type="entry name" value="LIM"/>
    <property type="match status" value="1"/>
</dbReference>
<feature type="compositionally biased region" description="Low complexity" evidence="5">
    <location>
        <begin position="120"/>
        <end position="129"/>
    </location>
</feature>
<evidence type="ECO:0000256" key="5">
    <source>
        <dbReference type="SAM" id="MobiDB-lite"/>
    </source>
</evidence>
<dbReference type="GeneID" id="113173861"/>
<dbReference type="PANTHER" id="PTHR15468:SF7">
    <property type="entry name" value="SCIELLIN"/>
    <property type="match status" value="1"/>
</dbReference>
<evidence type="ECO:0000256" key="4">
    <source>
        <dbReference type="PROSITE-ProRule" id="PRU00125"/>
    </source>
</evidence>
<dbReference type="PROSITE" id="PS50023">
    <property type="entry name" value="LIM_DOMAIN_2"/>
    <property type="match status" value="1"/>
</dbReference>
<dbReference type="PANTHER" id="PTHR15468">
    <property type="entry name" value="ZNF185"/>
    <property type="match status" value="1"/>
</dbReference>
<dbReference type="Proteomes" id="UP000265040">
    <property type="component" value="Chromosome 21"/>
</dbReference>
<dbReference type="GeneTree" id="ENSGT00530000063872"/>
<dbReference type="SMART" id="SM00132">
    <property type="entry name" value="LIM"/>
    <property type="match status" value="1"/>
</dbReference>
<feature type="compositionally biased region" description="Low complexity" evidence="5">
    <location>
        <begin position="273"/>
        <end position="283"/>
    </location>
</feature>
<proteinExistence type="predicted"/>
<evidence type="ECO:0000313" key="8">
    <source>
        <dbReference type="Proteomes" id="UP000265040"/>
    </source>
</evidence>
<dbReference type="OMA" id="NCFEITR"/>
<reference evidence="7" key="2">
    <citation type="submission" date="2025-08" db="UniProtKB">
        <authorList>
            <consortium name="Ensembl"/>
        </authorList>
    </citation>
    <scope>IDENTIFICATION</scope>
</reference>
<dbReference type="AlphaFoldDB" id="A0A3Q1HST8"/>
<keyword evidence="1 4" id="KW-0479">Metal-binding</keyword>
<dbReference type="GO" id="GO:0008544">
    <property type="term" value="P:epidermis development"/>
    <property type="evidence" value="ECO:0007669"/>
    <property type="project" value="TreeGrafter"/>
</dbReference>
<feature type="region of interest" description="Disordered" evidence="5">
    <location>
        <begin position="249"/>
        <end position="303"/>
    </location>
</feature>
<dbReference type="CTD" id="8796"/>
<feature type="compositionally biased region" description="Low complexity" evidence="5">
    <location>
        <begin position="81"/>
        <end position="112"/>
    </location>
</feature>
<evidence type="ECO:0000256" key="2">
    <source>
        <dbReference type="ARBA" id="ARBA00022833"/>
    </source>
</evidence>
<name>A0A3Q1HST8_ANATE</name>
<sequence>MSKSKTSLLKDNSWIKKADYEDEPVDDDPNFGRTVLNRYKSNETIVSPEGDDVQTTKTITTSTSVQALSKRFGGSQDEFKSSSSLPPSKTTSTKYTYSTVKSDSPITTSKTISTEEQKSSTKTSTVTKNGTTITTTETVSSPVSKTPTKTDIFAERVKSSSKGAQYSSYSPTRTTKVTETTVTSSKDLEDKLYDTLTPTSIRSDFSPVDSKTGISKTETVIVKSSNDTNVEDELYDTLLPTSMKDDFTRSQTSVSSTKTVTVKSSIDGDGVKTTTTTRTSSTSHDPYDTYLPRVTTSSVSSPVSSSVTKREIVTVESSSRGSDKTYSYTRPDSSYEYTSISSPTAYTSSLYRSSSRSDDILSDPIYSKSSIKSVYAAPERTVLEKDLCTSCRKPFTGDAKIVLGDMKINCHATCFKCEVCNSTLGHLKAGDSMWIYKRMVHCENCFEVTRDKWRR</sequence>
<evidence type="ECO:0000256" key="3">
    <source>
        <dbReference type="ARBA" id="ARBA00023038"/>
    </source>
</evidence>
<evidence type="ECO:0000256" key="1">
    <source>
        <dbReference type="ARBA" id="ARBA00022723"/>
    </source>
</evidence>
<protein>
    <recommendedName>
        <fullName evidence="6">LIM zinc-binding domain-containing protein</fullName>
    </recommendedName>
</protein>
<feature type="domain" description="LIM zinc-binding" evidence="6">
    <location>
        <begin position="386"/>
        <end position="452"/>
    </location>
</feature>
<dbReference type="Gene3D" id="2.10.110.10">
    <property type="entry name" value="Cysteine Rich Protein"/>
    <property type="match status" value="1"/>
</dbReference>
<keyword evidence="8" id="KW-1185">Reference proteome</keyword>
<dbReference type="InterPro" id="IPR052621">
    <property type="entry name" value="Cell_Prolif/Cornif_Regul"/>
</dbReference>
<dbReference type="PROSITE" id="PS00478">
    <property type="entry name" value="LIM_DOMAIN_1"/>
    <property type="match status" value="1"/>
</dbReference>
<dbReference type="InParanoid" id="A0A3Q1HST8"/>
<feature type="compositionally biased region" description="Low complexity" evidence="5">
    <location>
        <begin position="252"/>
        <end position="265"/>
    </location>
</feature>
<reference evidence="7" key="3">
    <citation type="submission" date="2025-09" db="UniProtKB">
        <authorList>
            <consortium name="Ensembl"/>
        </authorList>
    </citation>
    <scope>IDENTIFICATION</scope>
</reference>
<dbReference type="GO" id="GO:0005737">
    <property type="term" value="C:cytoplasm"/>
    <property type="evidence" value="ECO:0007669"/>
    <property type="project" value="TreeGrafter"/>
</dbReference>
<keyword evidence="3 4" id="KW-0440">LIM domain</keyword>
<dbReference type="InterPro" id="IPR001781">
    <property type="entry name" value="Znf_LIM"/>
</dbReference>
<evidence type="ECO:0000313" key="7">
    <source>
        <dbReference type="Ensembl" id="ENSATEP00000010770.1"/>
    </source>
</evidence>
<dbReference type="GO" id="GO:0046872">
    <property type="term" value="F:metal ion binding"/>
    <property type="evidence" value="ECO:0007669"/>
    <property type="project" value="UniProtKB-KW"/>
</dbReference>
<accession>A0A3Q1HST8</accession>
<dbReference type="Ensembl" id="ENSATET00000010954.3">
    <property type="protein sequence ID" value="ENSATEP00000010770.1"/>
    <property type="gene ID" value="ENSATEG00000007573.3"/>
</dbReference>
<evidence type="ECO:0000259" key="6">
    <source>
        <dbReference type="PROSITE" id="PS50023"/>
    </source>
</evidence>